<dbReference type="AlphaFoldDB" id="A0A8H4EK98"/>
<dbReference type="InterPro" id="IPR018306">
    <property type="entry name" value="Phage_T5_Orf172_DNA-bd"/>
</dbReference>
<sequence>MPPKNDYPLKLSGEELNGKEKKLYRLSGKYFEAYQKWSINSFLDYLNNKGRSHKFPLIVKKEIFTSWLEKKLECGEINVQVYLSLLRETKKKKSDAISSRTLIKTGKPCANYINFNDYTEEDVSNQTEETLRIEIIKDISLYDEPGYIFIYKVKDKQSGHLYKIGKTKSVGRRLDQLKKKCHFNAELVKILPEGRKCKYTHRTERLIHIELEVHRIDLLCDCCKQKQNEWFKSKKKVVCSIVKKWVCFMEKACGFDE</sequence>
<proteinExistence type="predicted"/>
<protein>
    <submittedName>
        <fullName evidence="2">DUF1766-domain-containing protein</fullName>
    </submittedName>
</protein>
<evidence type="ECO:0000259" key="1">
    <source>
        <dbReference type="SMART" id="SM00974"/>
    </source>
</evidence>
<accession>A0A8H4EK98</accession>
<dbReference type="Proteomes" id="UP000439903">
    <property type="component" value="Unassembled WGS sequence"/>
</dbReference>
<gene>
    <name evidence="2" type="ORF">F8M41_019784</name>
</gene>
<reference evidence="2 3" key="1">
    <citation type="journal article" date="2019" name="Environ. Microbiol.">
        <title>At the nexus of three kingdoms: the genome of the mycorrhizal fungus Gigaspora margarita provides insights into plant, endobacterial and fungal interactions.</title>
        <authorList>
            <person name="Venice F."/>
            <person name="Ghignone S."/>
            <person name="Salvioli di Fossalunga A."/>
            <person name="Amselem J."/>
            <person name="Novero M."/>
            <person name="Xianan X."/>
            <person name="Sedzielewska Toro K."/>
            <person name="Morin E."/>
            <person name="Lipzen A."/>
            <person name="Grigoriev I.V."/>
            <person name="Henrissat B."/>
            <person name="Martin F.M."/>
            <person name="Bonfante P."/>
        </authorList>
    </citation>
    <scope>NUCLEOTIDE SEQUENCE [LARGE SCALE GENOMIC DNA]</scope>
    <source>
        <strain evidence="2 3">BEG34</strain>
    </source>
</reference>
<evidence type="ECO:0000313" key="2">
    <source>
        <dbReference type="EMBL" id="KAF0502815.1"/>
    </source>
</evidence>
<keyword evidence="3" id="KW-1185">Reference proteome</keyword>
<dbReference type="PANTHER" id="PTHR28094:SF1">
    <property type="entry name" value="MEIOTICALLY UP-REGULATED GENE 113 PROTEIN"/>
    <property type="match status" value="1"/>
</dbReference>
<dbReference type="InterPro" id="IPR053006">
    <property type="entry name" value="Meiosis_regulatory"/>
</dbReference>
<dbReference type="PANTHER" id="PTHR28094">
    <property type="entry name" value="MEIOTICALLY UP-REGULATED GENE 113 PROTEIN"/>
    <property type="match status" value="1"/>
</dbReference>
<feature type="domain" description="Bacteriophage T5 Orf172 DNA-binding" evidence="1">
    <location>
        <begin position="156"/>
        <end position="245"/>
    </location>
</feature>
<dbReference type="EMBL" id="WTPW01000522">
    <property type="protein sequence ID" value="KAF0502815.1"/>
    <property type="molecule type" value="Genomic_DNA"/>
</dbReference>
<comment type="caution">
    <text evidence="2">The sequence shown here is derived from an EMBL/GenBank/DDBJ whole genome shotgun (WGS) entry which is preliminary data.</text>
</comment>
<evidence type="ECO:0000313" key="3">
    <source>
        <dbReference type="Proteomes" id="UP000439903"/>
    </source>
</evidence>
<organism evidence="2 3">
    <name type="scientific">Gigaspora margarita</name>
    <dbReference type="NCBI Taxonomy" id="4874"/>
    <lineage>
        <taxon>Eukaryota</taxon>
        <taxon>Fungi</taxon>
        <taxon>Fungi incertae sedis</taxon>
        <taxon>Mucoromycota</taxon>
        <taxon>Glomeromycotina</taxon>
        <taxon>Glomeromycetes</taxon>
        <taxon>Diversisporales</taxon>
        <taxon>Gigasporaceae</taxon>
        <taxon>Gigaspora</taxon>
    </lineage>
</organism>
<dbReference type="SMART" id="SM00974">
    <property type="entry name" value="T5orf172"/>
    <property type="match status" value="1"/>
</dbReference>
<dbReference type="Pfam" id="PF10544">
    <property type="entry name" value="T5orf172"/>
    <property type="match status" value="1"/>
</dbReference>
<name>A0A8H4EK98_GIGMA</name>
<dbReference type="OrthoDB" id="2417614at2759"/>